<accession>A0A484LCW9</accession>
<sequence length="290" mass="32107">MAKEVEEEASKAEILFEENPSSENKTLYNQKLAQLVEMTNREYAFWKQKCNLKWLQDGDANTKFFYNLVKIRRRQQQINLLINDQGKIIDKPDELEALAVQHYTNLLNQAEPSGSPELYGQFLDAIPSLIDQGHNDFLMSLPTEEEIKQIIWQMDPNSAAGPDDITGLVGRSSVSLRKRGVLALEIFIYIPVNRGGSISFYNALDAFFGKTKAPIITDSISSAYKLAVVHELSVPGSSNISGSAQPSNLDTKAFFGTQQNAELPEDKAPAGIGFSQGAGGKLGQWAHKIL</sequence>
<dbReference type="OrthoDB" id="1696067at2759"/>
<keyword evidence="2" id="KW-1185">Reference proteome</keyword>
<organism evidence="1 2">
    <name type="scientific">Cuscuta campestris</name>
    <dbReference type="NCBI Taxonomy" id="132261"/>
    <lineage>
        <taxon>Eukaryota</taxon>
        <taxon>Viridiplantae</taxon>
        <taxon>Streptophyta</taxon>
        <taxon>Embryophyta</taxon>
        <taxon>Tracheophyta</taxon>
        <taxon>Spermatophyta</taxon>
        <taxon>Magnoliopsida</taxon>
        <taxon>eudicotyledons</taxon>
        <taxon>Gunneridae</taxon>
        <taxon>Pentapetalae</taxon>
        <taxon>asterids</taxon>
        <taxon>lamiids</taxon>
        <taxon>Solanales</taxon>
        <taxon>Convolvulaceae</taxon>
        <taxon>Cuscuteae</taxon>
        <taxon>Cuscuta</taxon>
        <taxon>Cuscuta subgen. Grammica</taxon>
        <taxon>Cuscuta sect. Cleistogrammica</taxon>
    </lineage>
</organism>
<evidence type="ECO:0000313" key="2">
    <source>
        <dbReference type="Proteomes" id="UP000595140"/>
    </source>
</evidence>
<protein>
    <submittedName>
        <fullName evidence="1">Uncharacterized protein</fullName>
    </submittedName>
</protein>
<dbReference type="AlphaFoldDB" id="A0A484LCW9"/>
<proteinExistence type="predicted"/>
<evidence type="ECO:0000313" key="1">
    <source>
        <dbReference type="EMBL" id="VFQ73938.1"/>
    </source>
</evidence>
<reference evidence="1 2" key="1">
    <citation type="submission" date="2018-04" db="EMBL/GenBank/DDBJ databases">
        <authorList>
            <person name="Vogel A."/>
        </authorList>
    </citation>
    <scope>NUCLEOTIDE SEQUENCE [LARGE SCALE GENOMIC DNA]</scope>
</reference>
<dbReference type="EMBL" id="OOIL02001284">
    <property type="protein sequence ID" value="VFQ73938.1"/>
    <property type="molecule type" value="Genomic_DNA"/>
</dbReference>
<dbReference type="Proteomes" id="UP000595140">
    <property type="component" value="Unassembled WGS sequence"/>
</dbReference>
<name>A0A484LCW9_9ASTE</name>
<gene>
    <name evidence="1" type="ORF">CCAM_LOCUS15714</name>
</gene>